<keyword evidence="3" id="KW-1185">Reference proteome</keyword>
<dbReference type="EMBL" id="CAMPGE010001172">
    <property type="protein sequence ID" value="CAI2359945.1"/>
    <property type="molecule type" value="Genomic_DNA"/>
</dbReference>
<organism evidence="2 3">
    <name type="scientific">Euplotes crassus</name>
    <dbReference type="NCBI Taxonomy" id="5936"/>
    <lineage>
        <taxon>Eukaryota</taxon>
        <taxon>Sar</taxon>
        <taxon>Alveolata</taxon>
        <taxon>Ciliophora</taxon>
        <taxon>Intramacronucleata</taxon>
        <taxon>Spirotrichea</taxon>
        <taxon>Hypotrichia</taxon>
        <taxon>Euplotida</taxon>
        <taxon>Euplotidae</taxon>
        <taxon>Moneuplotes</taxon>
    </lineage>
</organism>
<feature type="region of interest" description="Disordered" evidence="1">
    <location>
        <begin position="624"/>
        <end position="644"/>
    </location>
</feature>
<name>A0AAD1U227_EUPCR</name>
<evidence type="ECO:0000256" key="1">
    <source>
        <dbReference type="SAM" id="MobiDB-lite"/>
    </source>
</evidence>
<protein>
    <submittedName>
        <fullName evidence="2">Uncharacterized protein</fullName>
    </submittedName>
</protein>
<dbReference type="Proteomes" id="UP001295684">
    <property type="component" value="Unassembled WGS sequence"/>
</dbReference>
<accession>A0AAD1U227</accession>
<dbReference type="AlphaFoldDB" id="A0AAD1U227"/>
<reference evidence="2" key="1">
    <citation type="submission" date="2023-07" db="EMBL/GenBank/DDBJ databases">
        <authorList>
            <consortium name="AG Swart"/>
            <person name="Singh M."/>
            <person name="Singh A."/>
            <person name="Seah K."/>
            <person name="Emmerich C."/>
        </authorList>
    </citation>
    <scope>NUCLEOTIDE SEQUENCE</scope>
    <source>
        <strain evidence="2">DP1</strain>
    </source>
</reference>
<evidence type="ECO:0000313" key="3">
    <source>
        <dbReference type="Proteomes" id="UP001295684"/>
    </source>
</evidence>
<comment type="caution">
    <text evidence="2">The sequence shown here is derived from an EMBL/GenBank/DDBJ whole genome shotgun (WGS) entry which is preliminary data.</text>
</comment>
<gene>
    <name evidence="2" type="ORF">ECRASSUSDP1_LOCUS1239</name>
</gene>
<evidence type="ECO:0000313" key="2">
    <source>
        <dbReference type="EMBL" id="CAI2359945.1"/>
    </source>
</evidence>
<proteinExistence type="predicted"/>
<sequence length="697" mass="81885">METIPRATTISVTHSLPLMSIVAPYFGYVNECAELMMQLDKKSRELWLGNLKAILQVIMDYRQCTLVKEICKSFNKTVAKKLLPARNYCYFTMKVRLGSEESFKAMIMFMDQMGEITLKYQFEEVFIELENYTSEVCNKFLEKYIEKGFDKKAIIFDYEPTIKVMKTSPSELRYINLKSFNSKTYLYLTKADRMKYLSNSQEIEKLCIHQLNFDTSLLDKNFNCLSISPEILNDSLGKFLNYKFTNKSCKTIEFYQEGRFPRANIKGAFKYLDRFSYKLPNLEKFQTEATVYFQYIASRSFFQNNEEYQNLSKIKNFSFQSDMDEDRVNLDMKYPKVEIVYQSSKESSIKVFVVSNLEVKLMSDEFFYDPDNKIIILQRPPSYLSFKNIKICTDQLKIAEYKNIIEDKVYLKFPKNDLIIHPKGKVKQYKNNLMSRRYENLPMVSYKSIISKSRPHYIFNTYVEPIKSNASGIEKECKVDLANIRESLSDVPSNGVVSIYIHTYFVHVDHWEQVEYRISNSRKLKDDNGKVAKEFTCIDANEGLCLLFDALKTLNLYEFRCESIIDDDAVVQKFCELCESNLTIRDIELNLVHAAHAKQILEALKDNYVIKTVRLMTEEAIKASPQNTNPTKLKKSKKKSKAFQKSEDIRTIQLHNEIIEYCDEFRSKRLGTEIMLNTTHKKYKPWEKKGFQLSYKQ</sequence>
<feature type="compositionally biased region" description="Basic residues" evidence="1">
    <location>
        <begin position="632"/>
        <end position="642"/>
    </location>
</feature>